<evidence type="ECO:0000313" key="2">
    <source>
        <dbReference type="Proteomes" id="UP000179344"/>
    </source>
</evidence>
<dbReference type="EMBL" id="MFST01000047">
    <property type="protein sequence ID" value="OGI44459.1"/>
    <property type="molecule type" value="Genomic_DNA"/>
</dbReference>
<accession>A0A1F6TH93</accession>
<evidence type="ECO:0000313" key="1">
    <source>
        <dbReference type="EMBL" id="OGI44459.1"/>
    </source>
</evidence>
<dbReference type="Proteomes" id="UP000179344">
    <property type="component" value="Unassembled WGS sequence"/>
</dbReference>
<protein>
    <recommendedName>
        <fullName evidence="3">CheW-like domain-containing protein</fullName>
    </recommendedName>
</protein>
<proteinExistence type="predicted"/>
<reference evidence="1 2" key="1">
    <citation type="journal article" date="2016" name="Nat. Commun.">
        <title>Thousands of microbial genomes shed light on interconnected biogeochemical processes in an aquifer system.</title>
        <authorList>
            <person name="Anantharaman K."/>
            <person name="Brown C.T."/>
            <person name="Hug L.A."/>
            <person name="Sharon I."/>
            <person name="Castelle C.J."/>
            <person name="Probst A.J."/>
            <person name="Thomas B.C."/>
            <person name="Singh A."/>
            <person name="Wilkins M.J."/>
            <person name="Karaoz U."/>
            <person name="Brodie E.L."/>
            <person name="Williams K.H."/>
            <person name="Hubbard S.S."/>
            <person name="Banfield J.F."/>
        </authorList>
    </citation>
    <scope>NUCLEOTIDE SEQUENCE [LARGE SCALE GENOMIC DNA]</scope>
</reference>
<sequence>MTDSGTYLRLEIAGANYLLPSTAGFTIEQRENLALNDSAAGNIAAWRPAKNGRWPAYGLGGDLRVDRRGAWQRAVFLDAAPHAVGIALNEAQLLPRLETSVARFTPMGPPPTRAGHLFSGAWLTDKGVVLVLEPKALIAYLQGLGE</sequence>
<dbReference type="AlphaFoldDB" id="A0A1F6TH93"/>
<comment type="caution">
    <text evidence="1">The sequence shown here is derived from an EMBL/GenBank/DDBJ whole genome shotgun (WGS) entry which is preliminary data.</text>
</comment>
<gene>
    <name evidence="1" type="ORF">A2V92_00520</name>
</gene>
<name>A0A1F6TH93_9PROT</name>
<evidence type="ECO:0008006" key="3">
    <source>
        <dbReference type="Google" id="ProtNLM"/>
    </source>
</evidence>
<organism evidence="1 2">
    <name type="scientific">Candidatus Muproteobacteria bacterium RBG_16_65_31</name>
    <dbReference type="NCBI Taxonomy" id="1817759"/>
    <lineage>
        <taxon>Bacteria</taxon>
        <taxon>Pseudomonadati</taxon>
        <taxon>Pseudomonadota</taxon>
        <taxon>Candidatus Muproteobacteria</taxon>
    </lineage>
</organism>